<name>A0AAN8X2L7_HALRR</name>
<protein>
    <submittedName>
        <fullName evidence="2">Uncharacterized protein</fullName>
    </submittedName>
</protein>
<sequence>MAMMEATTINEESGMLVIPSSQETTKRRGENEHVVDLCSFSSFLKTSCSQQT</sequence>
<dbReference type="EMBL" id="JAXCGZ010015186">
    <property type="protein sequence ID" value="KAK7070939.1"/>
    <property type="molecule type" value="Genomic_DNA"/>
</dbReference>
<accession>A0AAN8X2L7</accession>
<comment type="caution">
    <text evidence="2">The sequence shown here is derived from an EMBL/GenBank/DDBJ whole genome shotgun (WGS) entry which is preliminary data.</text>
</comment>
<dbReference type="AlphaFoldDB" id="A0AAN8X2L7"/>
<keyword evidence="3" id="KW-1185">Reference proteome</keyword>
<evidence type="ECO:0000256" key="1">
    <source>
        <dbReference type="SAM" id="MobiDB-lite"/>
    </source>
</evidence>
<evidence type="ECO:0000313" key="3">
    <source>
        <dbReference type="Proteomes" id="UP001381693"/>
    </source>
</evidence>
<dbReference type="Proteomes" id="UP001381693">
    <property type="component" value="Unassembled WGS sequence"/>
</dbReference>
<evidence type="ECO:0000313" key="2">
    <source>
        <dbReference type="EMBL" id="KAK7070939.1"/>
    </source>
</evidence>
<feature type="region of interest" description="Disordered" evidence="1">
    <location>
        <begin position="1"/>
        <end position="30"/>
    </location>
</feature>
<organism evidence="2 3">
    <name type="scientific">Halocaridina rubra</name>
    <name type="common">Hawaiian red shrimp</name>
    <dbReference type="NCBI Taxonomy" id="373956"/>
    <lineage>
        <taxon>Eukaryota</taxon>
        <taxon>Metazoa</taxon>
        <taxon>Ecdysozoa</taxon>
        <taxon>Arthropoda</taxon>
        <taxon>Crustacea</taxon>
        <taxon>Multicrustacea</taxon>
        <taxon>Malacostraca</taxon>
        <taxon>Eumalacostraca</taxon>
        <taxon>Eucarida</taxon>
        <taxon>Decapoda</taxon>
        <taxon>Pleocyemata</taxon>
        <taxon>Caridea</taxon>
        <taxon>Atyoidea</taxon>
        <taxon>Atyidae</taxon>
        <taxon>Halocaridina</taxon>
    </lineage>
</organism>
<proteinExistence type="predicted"/>
<reference evidence="2 3" key="1">
    <citation type="submission" date="2023-11" db="EMBL/GenBank/DDBJ databases">
        <title>Halocaridina rubra genome assembly.</title>
        <authorList>
            <person name="Smith C."/>
        </authorList>
    </citation>
    <scope>NUCLEOTIDE SEQUENCE [LARGE SCALE GENOMIC DNA]</scope>
    <source>
        <strain evidence="2">EP-1</strain>
        <tissue evidence="2">Whole</tissue>
    </source>
</reference>
<gene>
    <name evidence="2" type="ORF">SK128_022327</name>
</gene>